<dbReference type="PANTHER" id="PTHR39428:SF1">
    <property type="entry name" value="F420H(2)-DEPENDENT QUINONE REDUCTASE RV1261C"/>
    <property type="match status" value="1"/>
</dbReference>
<gene>
    <name evidence="3" type="ORF">OSB52_09010</name>
</gene>
<proteinExistence type="inferred from homology"/>
<dbReference type="InterPro" id="IPR012349">
    <property type="entry name" value="Split_barrel_FMN-bd"/>
</dbReference>
<dbReference type="GO" id="GO:0016491">
    <property type="term" value="F:oxidoreductase activity"/>
    <property type="evidence" value="ECO:0007669"/>
    <property type="project" value="InterPro"/>
</dbReference>
<dbReference type="EMBL" id="JAPKFM010000007">
    <property type="protein sequence ID" value="MCX2964227.1"/>
    <property type="molecule type" value="Genomic_DNA"/>
</dbReference>
<dbReference type="NCBIfam" id="TIGR00026">
    <property type="entry name" value="hi_GC_TIGR00026"/>
    <property type="match status" value="1"/>
</dbReference>
<dbReference type="Gene3D" id="2.30.110.10">
    <property type="entry name" value="Electron Transport, Fmn-binding Protein, Chain A"/>
    <property type="match status" value="1"/>
</dbReference>
<dbReference type="GO" id="GO:0005886">
    <property type="term" value="C:plasma membrane"/>
    <property type="evidence" value="ECO:0007669"/>
    <property type="project" value="TreeGrafter"/>
</dbReference>
<dbReference type="Pfam" id="PF04075">
    <property type="entry name" value="F420H2_quin_red"/>
    <property type="match status" value="1"/>
</dbReference>
<dbReference type="AlphaFoldDB" id="A0A9X3I402"/>
<comment type="similarity">
    <text evidence="1">Belongs to the F420H(2)-dependent quinone reductase family.</text>
</comment>
<evidence type="ECO:0000256" key="2">
    <source>
        <dbReference type="ARBA" id="ARBA00049106"/>
    </source>
</evidence>
<name>A0A9X3I402_9ACTN</name>
<comment type="catalytic activity">
    <reaction evidence="2">
        <text>oxidized coenzyme F420-(gamma-L-Glu)(n) + a quinol + H(+) = reduced coenzyme F420-(gamma-L-Glu)(n) + a quinone</text>
        <dbReference type="Rhea" id="RHEA:39663"/>
        <dbReference type="Rhea" id="RHEA-COMP:12939"/>
        <dbReference type="Rhea" id="RHEA-COMP:14378"/>
        <dbReference type="ChEBI" id="CHEBI:15378"/>
        <dbReference type="ChEBI" id="CHEBI:24646"/>
        <dbReference type="ChEBI" id="CHEBI:132124"/>
        <dbReference type="ChEBI" id="CHEBI:133980"/>
        <dbReference type="ChEBI" id="CHEBI:139511"/>
    </reaction>
</comment>
<dbReference type="InterPro" id="IPR004378">
    <property type="entry name" value="F420H2_quin_Rdtase"/>
</dbReference>
<protein>
    <submittedName>
        <fullName evidence="3">Nitroreductase/quinone reductase family protein</fullName>
    </submittedName>
</protein>
<reference evidence="3" key="1">
    <citation type="submission" date="2022-10" db="EMBL/GenBank/DDBJ databases">
        <title>WGS of marine actinomycetes from Thailand.</title>
        <authorList>
            <person name="Thawai C."/>
        </authorList>
    </citation>
    <scope>NUCLEOTIDE SEQUENCE</scope>
    <source>
        <strain evidence="3">SW21</strain>
    </source>
</reference>
<dbReference type="RefSeq" id="WP_266061363.1">
    <property type="nucleotide sequence ID" value="NZ_JAPKFM010000007.1"/>
</dbReference>
<evidence type="ECO:0000256" key="1">
    <source>
        <dbReference type="ARBA" id="ARBA00008710"/>
    </source>
</evidence>
<accession>A0A9X3I402</accession>
<evidence type="ECO:0000313" key="4">
    <source>
        <dbReference type="Proteomes" id="UP001143347"/>
    </source>
</evidence>
<sequence>MAVHMLSEERKTRIEHALDTKSVAVGVWLYRRTRGRITSLWRRRAIVLTTTGRRSGRDRTVLVQVFEDGAEMFVVAANSGMDRPPGWYHNVRAHPELIGELYGRRMELRADLLTEDEAVDKWSWILTIAGDYARYEHRLGRVPPIFRLVADETK</sequence>
<dbReference type="PANTHER" id="PTHR39428">
    <property type="entry name" value="F420H(2)-DEPENDENT QUINONE REDUCTASE RV1261C"/>
    <property type="match status" value="1"/>
</dbReference>
<comment type="caution">
    <text evidence="3">The sequence shown here is derived from an EMBL/GenBank/DDBJ whole genome shotgun (WGS) entry which is preliminary data.</text>
</comment>
<evidence type="ECO:0000313" key="3">
    <source>
        <dbReference type="EMBL" id="MCX2964227.1"/>
    </source>
</evidence>
<dbReference type="Proteomes" id="UP001143347">
    <property type="component" value="Unassembled WGS sequence"/>
</dbReference>
<organism evidence="3 4">
    <name type="scientific">Gordonia aquimaris</name>
    <dbReference type="NCBI Taxonomy" id="2984863"/>
    <lineage>
        <taxon>Bacteria</taxon>
        <taxon>Bacillati</taxon>
        <taxon>Actinomycetota</taxon>
        <taxon>Actinomycetes</taxon>
        <taxon>Mycobacteriales</taxon>
        <taxon>Gordoniaceae</taxon>
        <taxon>Gordonia</taxon>
    </lineage>
</organism>
<dbReference type="GO" id="GO:0070967">
    <property type="term" value="F:coenzyme F420 binding"/>
    <property type="evidence" value="ECO:0007669"/>
    <property type="project" value="TreeGrafter"/>
</dbReference>
<keyword evidence="4" id="KW-1185">Reference proteome</keyword>